<dbReference type="SUPFAM" id="SSF52768">
    <property type="entry name" value="Arginase/deacetylase"/>
    <property type="match status" value="1"/>
</dbReference>
<dbReference type="EMBL" id="JACAZE010000014">
    <property type="protein sequence ID" value="KAF7299923.1"/>
    <property type="molecule type" value="Genomic_DNA"/>
</dbReference>
<feature type="compositionally biased region" description="Basic residues" evidence="1">
    <location>
        <begin position="219"/>
        <end position="231"/>
    </location>
</feature>
<organism evidence="2 3">
    <name type="scientific">Mycena chlorophos</name>
    <name type="common">Agaric fungus</name>
    <name type="synonym">Agaricus chlorophos</name>
    <dbReference type="NCBI Taxonomy" id="658473"/>
    <lineage>
        <taxon>Eukaryota</taxon>
        <taxon>Fungi</taxon>
        <taxon>Dikarya</taxon>
        <taxon>Basidiomycota</taxon>
        <taxon>Agaricomycotina</taxon>
        <taxon>Agaricomycetes</taxon>
        <taxon>Agaricomycetidae</taxon>
        <taxon>Agaricales</taxon>
        <taxon>Marasmiineae</taxon>
        <taxon>Mycenaceae</taxon>
        <taxon>Mycena</taxon>
    </lineage>
</organism>
<feature type="compositionally biased region" description="Acidic residues" evidence="1">
    <location>
        <begin position="192"/>
        <end position="214"/>
    </location>
</feature>
<keyword evidence="3" id="KW-1185">Reference proteome</keyword>
<dbReference type="AlphaFoldDB" id="A0A8H6SHX1"/>
<dbReference type="InterPro" id="IPR037138">
    <property type="entry name" value="His_deacetylse_dom_sf"/>
</dbReference>
<feature type="region of interest" description="Disordered" evidence="1">
    <location>
        <begin position="181"/>
        <end position="231"/>
    </location>
</feature>
<sequence>MSTESPRRVAYYYDPDVGAYTFGLHQYLKPHRTKMTHDLVSGFDMLGKMHVLVRLRHLPPSSYSPKEQKPKRATAEALTAFHTDEYIQFLSKVTPETFSELSFNGTRFLVGEDNPPFEGLFEFSSISAGGSIDRQTALEQLSELRPAPSVGLQDVPRVSLAKHLFPDALDRQLSERLQEAAAAVQSRTNSDVEIDMDVDEDEDEDESDDEDDDNSASRSRARKIKTTRRHMSIVTNQYQDRERERESGRRRRFFDLGVEFAFPTPTPTMGQMQVQVQRAMPFAGR</sequence>
<dbReference type="Gene3D" id="3.40.800.20">
    <property type="entry name" value="Histone deacetylase domain"/>
    <property type="match status" value="1"/>
</dbReference>
<proteinExistence type="predicted"/>
<evidence type="ECO:0000313" key="3">
    <source>
        <dbReference type="Proteomes" id="UP000613580"/>
    </source>
</evidence>
<dbReference type="InterPro" id="IPR023696">
    <property type="entry name" value="Ureohydrolase_dom_sf"/>
</dbReference>
<dbReference type="Proteomes" id="UP000613580">
    <property type="component" value="Unassembled WGS sequence"/>
</dbReference>
<name>A0A8H6SHX1_MYCCL</name>
<evidence type="ECO:0000256" key="1">
    <source>
        <dbReference type="SAM" id="MobiDB-lite"/>
    </source>
</evidence>
<reference evidence="2" key="1">
    <citation type="submission" date="2020-05" db="EMBL/GenBank/DDBJ databases">
        <title>Mycena genomes resolve the evolution of fungal bioluminescence.</title>
        <authorList>
            <person name="Tsai I.J."/>
        </authorList>
    </citation>
    <scope>NUCLEOTIDE SEQUENCE</scope>
    <source>
        <strain evidence="2">110903Hualien_Pintung</strain>
    </source>
</reference>
<gene>
    <name evidence="2" type="ORF">HMN09_00999900</name>
</gene>
<dbReference type="OrthoDB" id="1918432at2759"/>
<accession>A0A8H6SHX1</accession>
<evidence type="ECO:0000313" key="2">
    <source>
        <dbReference type="EMBL" id="KAF7299923.1"/>
    </source>
</evidence>
<comment type="caution">
    <text evidence="2">The sequence shown here is derived from an EMBL/GenBank/DDBJ whole genome shotgun (WGS) entry which is preliminary data.</text>
</comment>
<protein>
    <submittedName>
        <fullName evidence="2">Hist-deacetyl domain-containing protein</fullName>
    </submittedName>
</protein>